<sequence>MADLKLVGLCGSLRQASTNRLLMLEAVRRFGEAEFTEGNLRLPLYDGDLENDTGIPEEVQTLSDQIAAADAVIVATPEYNKGISGVLKNALDWISRTKGAPWADTPVAVMSAAAGRAGGERTQNMARLCLTPFRPVLLTGPEVLVGATSQQWDEDGRLINEINAKALDDLMQSLRRHALAARSA</sequence>
<dbReference type="Pfam" id="PF03358">
    <property type="entry name" value="FMN_red"/>
    <property type="match status" value="1"/>
</dbReference>
<evidence type="ECO:0000313" key="2">
    <source>
        <dbReference type="EMBL" id="GGB90319.1"/>
    </source>
</evidence>
<protein>
    <submittedName>
        <fullName evidence="2">NAD(P)H-dependent FMN reductase</fullName>
    </submittedName>
</protein>
<feature type="domain" description="NADPH-dependent FMN reductase-like" evidence="1">
    <location>
        <begin position="5"/>
        <end position="146"/>
    </location>
</feature>
<dbReference type="InterPro" id="IPR050712">
    <property type="entry name" value="NAD(P)H-dep_reductase"/>
</dbReference>
<gene>
    <name evidence="2" type="ORF">GCM10011363_03660</name>
</gene>
<dbReference type="Gene3D" id="3.40.50.360">
    <property type="match status" value="1"/>
</dbReference>
<dbReference type="PANTHER" id="PTHR30543">
    <property type="entry name" value="CHROMATE REDUCTASE"/>
    <property type="match status" value="1"/>
</dbReference>
<dbReference type="Proteomes" id="UP000645462">
    <property type="component" value="Unassembled WGS sequence"/>
</dbReference>
<dbReference type="RefSeq" id="WP_188480244.1">
    <property type="nucleotide sequence ID" value="NZ_BMFC01000001.1"/>
</dbReference>
<name>A0ABQ1KBA3_9RHOB</name>
<reference evidence="3" key="1">
    <citation type="journal article" date="2019" name="Int. J. Syst. Evol. Microbiol.">
        <title>The Global Catalogue of Microorganisms (GCM) 10K type strain sequencing project: providing services to taxonomists for standard genome sequencing and annotation.</title>
        <authorList>
            <consortium name="The Broad Institute Genomics Platform"/>
            <consortium name="The Broad Institute Genome Sequencing Center for Infectious Disease"/>
            <person name="Wu L."/>
            <person name="Ma J."/>
        </authorList>
    </citation>
    <scope>NUCLEOTIDE SEQUENCE [LARGE SCALE GENOMIC DNA]</scope>
    <source>
        <strain evidence="3">CGMCC 1.12478</strain>
    </source>
</reference>
<proteinExistence type="predicted"/>
<comment type="caution">
    <text evidence="2">The sequence shown here is derived from an EMBL/GenBank/DDBJ whole genome shotgun (WGS) entry which is preliminary data.</text>
</comment>
<dbReference type="SUPFAM" id="SSF52218">
    <property type="entry name" value="Flavoproteins"/>
    <property type="match status" value="1"/>
</dbReference>
<dbReference type="PANTHER" id="PTHR30543:SF21">
    <property type="entry name" value="NAD(P)H-DEPENDENT FMN REDUCTASE LOT6"/>
    <property type="match status" value="1"/>
</dbReference>
<dbReference type="InterPro" id="IPR005025">
    <property type="entry name" value="FMN_Rdtase-like_dom"/>
</dbReference>
<keyword evidence="3" id="KW-1185">Reference proteome</keyword>
<dbReference type="EMBL" id="BMFC01000001">
    <property type="protein sequence ID" value="GGB90319.1"/>
    <property type="molecule type" value="Genomic_DNA"/>
</dbReference>
<dbReference type="InterPro" id="IPR029039">
    <property type="entry name" value="Flavoprotein-like_sf"/>
</dbReference>
<evidence type="ECO:0000259" key="1">
    <source>
        <dbReference type="Pfam" id="PF03358"/>
    </source>
</evidence>
<organism evidence="2 3">
    <name type="scientific">Marivita lacus</name>
    <dbReference type="NCBI Taxonomy" id="1323742"/>
    <lineage>
        <taxon>Bacteria</taxon>
        <taxon>Pseudomonadati</taxon>
        <taxon>Pseudomonadota</taxon>
        <taxon>Alphaproteobacteria</taxon>
        <taxon>Rhodobacterales</taxon>
        <taxon>Roseobacteraceae</taxon>
        <taxon>Marivita</taxon>
    </lineage>
</organism>
<evidence type="ECO:0000313" key="3">
    <source>
        <dbReference type="Proteomes" id="UP000645462"/>
    </source>
</evidence>
<accession>A0ABQ1KBA3</accession>